<feature type="compositionally biased region" description="Gly residues" evidence="1">
    <location>
        <begin position="224"/>
        <end position="237"/>
    </location>
</feature>
<feature type="compositionally biased region" description="Basic and acidic residues" evidence="1">
    <location>
        <begin position="292"/>
        <end position="304"/>
    </location>
</feature>
<accession>A0ABQ4XNI6</accession>
<feature type="compositionally biased region" description="Basic and acidic residues" evidence="1">
    <location>
        <begin position="238"/>
        <end position="255"/>
    </location>
</feature>
<feature type="compositionally biased region" description="Basic residues" evidence="1">
    <location>
        <begin position="100"/>
        <end position="117"/>
    </location>
</feature>
<gene>
    <name evidence="2" type="ORF">Tco_0680985</name>
</gene>
<comment type="caution">
    <text evidence="2">The sequence shown here is derived from an EMBL/GenBank/DDBJ whole genome shotgun (WGS) entry which is preliminary data.</text>
</comment>
<keyword evidence="3" id="KW-1185">Reference proteome</keyword>
<evidence type="ECO:0000256" key="1">
    <source>
        <dbReference type="SAM" id="MobiDB-lite"/>
    </source>
</evidence>
<evidence type="ECO:0000313" key="3">
    <source>
        <dbReference type="Proteomes" id="UP001151760"/>
    </source>
</evidence>
<name>A0ABQ4XNI6_9ASTR</name>
<feature type="region of interest" description="Disordered" evidence="1">
    <location>
        <begin position="218"/>
        <end position="310"/>
    </location>
</feature>
<proteinExistence type="predicted"/>
<reference evidence="2" key="2">
    <citation type="submission" date="2022-01" db="EMBL/GenBank/DDBJ databases">
        <authorList>
            <person name="Yamashiro T."/>
            <person name="Shiraishi A."/>
            <person name="Satake H."/>
            <person name="Nakayama K."/>
        </authorList>
    </citation>
    <scope>NUCLEOTIDE SEQUENCE</scope>
</reference>
<reference evidence="2" key="1">
    <citation type="journal article" date="2022" name="Int. J. Mol. Sci.">
        <title>Draft Genome of Tanacetum Coccineum: Genomic Comparison of Closely Related Tanacetum-Family Plants.</title>
        <authorList>
            <person name="Yamashiro T."/>
            <person name="Shiraishi A."/>
            <person name="Nakayama K."/>
            <person name="Satake H."/>
        </authorList>
    </citation>
    <scope>NUCLEOTIDE SEQUENCE</scope>
</reference>
<feature type="region of interest" description="Disordered" evidence="1">
    <location>
        <begin position="94"/>
        <end position="117"/>
    </location>
</feature>
<evidence type="ECO:0000313" key="2">
    <source>
        <dbReference type="EMBL" id="GJS66421.1"/>
    </source>
</evidence>
<dbReference type="EMBL" id="BQNB010009646">
    <property type="protein sequence ID" value="GJS66421.1"/>
    <property type="molecule type" value="Genomic_DNA"/>
</dbReference>
<sequence>MIHVLGMRYEHPKQLKITLANYGVSNGYQLWFMRNNWRSLLVCCGRSVEVGRCIGKYIDKKKKVQKKLFADFDTKSPRPAKFAKTAASTSNSAKYAKSAKSAKKGKKKLPKKSVKKKSAAASTMEQILYANMDEIKFFNLEAYEYLILRNPNTWCRAFFNLDVKCAAFENGILKSYHRAILLQRSEPIITMLEDIRIYIIQRWDCDLDSLGSNCQSVGHNKATRGGGRGTMGGGRGPKSGDRCQESGGRGHESGGKGKRGGGSTSGFLMDEKDIMQSMEDEYLEGQLDEQEEQRQKEEKEHQEKLDEEAFQQVMEEQRMYERMGLERER</sequence>
<dbReference type="Proteomes" id="UP001151760">
    <property type="component" value="Unassembled WGS sequence"/>
</dbReference>
<protein>
    <submittedName>
        <fullName evidence="2">Uncharacterized protein</fullName>
    </submittedName>
</protein>
<organism evidence="2 3">
    <name type="scientific">Tanacetum coccineum</name>
    <dbReference type="NCBI Taxonomy" id="301880"/>
    <lineage>
        <taxon>Eukaryota</taxon>
        <taxon>Viridiplantae</taxon>
        <taxon>Streptophyta</taxon>
        <taxon>Embryophyta</taxon>
        <taxon>Tracheophyta</taxon>
        <taxon>Spermatophyta</taxon>
        <taxon>Magnoliopsida</taxon>
        <taxon>eudicotyledons</taxon>
        <taxon>Gunneridae</taxon>
        <taxon>Pentapetalae</taxon>
        <taxon>asterids</taxon>
        <taxon>campanulids</taxon>
        <taxon>Asterales</taxon>
        <taxon>Asteraceae</taxon>
        <taxon>Asteroideae</taxon>
        <taxon>Anthemideae</taxon>
        <taxon>Anthemidinae</taxon>
        <taxon>Tanacetum</taxon>
    </lineage>
</organism>
<feature type="compositionally biased region" description="Acidic residues" evidence="1">
    <location>
        <begin position="278"/>
        <end position="291"/>
    </location>
</feature>